<feature type="transmembrane region" description="Helical" evidence="2">
    <location>
        <begin position="90"/>
        <end position="108"/>
    </location>
</feature>
<keyword evidence="4" id="KW-1185">Reference proteome</keyword>
<keyword evidence="2" id="KW-0472">Membrane</keyword>
<feature type="transmembrane region" description="Helical" evidence="2">
    <location>
        <begin position="252"/>
        <end position="269"/>
    </location>
</feature>
<evidence type="ECO:0000313" key="4">
    <source>
        <dbReference type="Proteomes" id="UP000504635"/>
    </source>
</evidence>
<dbReference type="OrthoDB" id="440553at2759"/>
<dbReference type="Gene3D" id="1.20.1250.20">
    <property type="entry name" value="MFS general substrate transporter like domains"/>
    <property type="match status" value="1"/>
</dbReference>
<accession>A0A6J2Y370</accession>
<dbReference type="InterPro" id="IPR020846">
    <property type="entry name" value="MFS_dom"/>
</dbReference>
<dbReference type="GO" id="GO:0005635">
    <property type="term" value="C:nuclear envelope"/>
    <property type="evidence" value="ECO:0007669"/>
    <property type="project" value="TreeGrafter"/>
</dbReference>
<feature type="transmembrane region" description="Helical" evidence="2">
    <location>
        <begin position="66"/>
        <end position="84"/>
    </location>
</feature>
<protein>
    <submittedName>
        <fullName evidence="5">Major facilitator superfamily domain-containing protein 9-like</fullName>
    </submittedName>
</protein>
<evidence type="ECO:0000256" key="2">
    <source>
        <dbReference type="SAM" id="Phobius"/>
    </source>
</evidence>
<keyword evidence="2" id="KW-0812">Transmembrane</keyword>
<sequence>MKVLYVLFALDILNISIPIPIFGVFIRSLGGTPSTLGIINSCCALVGLLLNPIVGSLSDQIGRRGLFIKCLTANLVGNVLLTFFSNSLPLVFVSRLIAAFGSPCNILLRTIVTDIYKTTEEKKAFFDKAAPVLSISFLGGTLLSGFLSELNNGFLKVFMLLVVANSLSVYIASTILPIDDKPQKPTENTSITTKALKELKSAAVNIKTISWPRYWDIFLIKGCYDFSMTIILSNLGLILLNEFGIQGRKMGYVFLFTGVSGVASNILKMKLKKVFDKIPDYNKVIYAGTVLFITYIGLSSAGSIYTFMFFLVALCMTRSFIETTLTEIITTKTQETDKGKVIAAFENLSPLAFFVVPATSGFVAEIFGQRILVASAAIPISVAILLANSRKNKTD</sequence>
<reference evidence="5" key="1">
    <citation type="submission" date="2025-08" db="UniProtKB">
        <authorList>
            <consortium name="RefSeq"/>
        </authorList>
    </citation>
    <scope>IDENTIFICATION</scope>
    <source>
        <tissue evidence="5">Gonads</tissue>
    </source>
</reference>
<feature type="transmembrane region" description="Helical" evidence="2">
    <location>
        <begin position="366"/>
        <end position="387"/>
    </location>
</feature>
<evidence type="ECO:0000256" key="1">
    <source>
        <dbReference type="ARBA" id="ARBA00004141"/>
    </source>
</evidence>
<gene>
    <name evidence="5" type="primary">LOC115883969</name>
</gene>
<dbReference type="InterPro" id="IPR011701">
    <property type="entry name" value="MFS"/>
</dbReference>
<name>A0A6J2Y370_SITOR</name>
<feature type="transmembrane region" description="Helical" evidence="2">
    <location>
        <begin position="153"/>
        <end position="176"/>
    </location>
</feature>
<dbReference type="GeneID" id="115883969"/>
<dbReference type="RefSeq" id="XP_030758253.1">
    <property type="nucleotide sequence ID" value="XM_030902393.1"/>
</dbReference>
<dbReference type="Pfam" id="PF07690">
    <property type="entry name" value="MFS_1"/>
    <property type="match status" value="1"/>
</dbReference>
<dbReference type="PANTHER" id="PTHR24002:SF3">
    <property type="entry name" value="SOLUTE CARRIER FAMILY 22 MEMBER 18"/>
    <property type="match status" value="1"/>
</dbReference>
<keyword evidence="2" id="KW-1133">Transmembrane helix</keyword>
<dbReference type="Proteomes" id="UP000504635">
    <property type="component" value="Unplaced"/>
</dbReference>
<feature type="domain" description="Major facilitator superfamily (MFS) profile" evidence="3">
    <location>
        <begin position="1"/>
        <end position="393"/>
    </location>
</feature>
<evidence type="ECO:0000313" key="5">
    <source>
        <dbReference type="RefSeq" id="XP_030758253.1"/>
    </source>
</evidence>
<dbReference type="PROSITE" id="PS50850">
    <property type="entry name" value="MFS"/>
    <property type="match status" value="1"/>
</dbReference>
<organism evidence="4 5">
    <name type="scientific">Sitophilus oryzae</name>
    <name type="common">Rice weevil</name>
    <name type="synonym">Curculio oryzae</name>
    <dbReference type="NCBI Taxonomy" id="7048"/>
    <lineage>
        <taxon>Eukaryota</taxon>
        <taxon>Metazoa</taxon>
        <taxon>Ecdysozoa</taxon>
        <taxon>Arthropoda</taxon>
        <taxon>Hexapoda</taxon>
        <taxon>Insecta</taxon>
        <taxon>Pterygota</taxon>
        <taxon>Neoptera</taxon>
        <taxon>Endopterygota</taxon>
        <taxon>Coleoptera</taxon>
        <taxon>Polyphaga</taxon>
        <taxon>Cucujiformia</taxon>
        <taxon>Curculionidae</taxon>
        <taxon>Dryophthorinae</taxon>
        <taxon>Sitophilus</taxon>
    </lineage>
</organism>
<dbReference type="SUPFAM" id="SSF103473">
    <property type="entry name" value="MFS general substrate transporter"/>
    <property type="match status" value="1"/>
</dbReference>
<dbReference type="AlphaFoldDB" id="A0A6J2Y370"/>
<proteinExistence type="predicted"/>
<dbReference type="InterPro" id="IPR036259">
    <property type="entry name" value="MFS_trans_sf"/>
</dbReference>
<comment type="subcellular location">
    <subcellularLocation>
        <location evidence="1">Membrane</location>
        <topology evidence="1">Multi-pass membrane protein</topology>
    </subcellularLocation>
</comment>
<dbReference type="GO" id="GO:0016020">
    <property type="term" value="C:membrane"/>
    <property type="evidence" value="ECO:0007669"/>
    <property type="project" value="UniProtKB-SubCell"/>
</dbReference>
<dbReference type="GO" id="GO:0022857">
    <property type="term" value="F:transmembrane transporter activity"/>
    <property type="evidence" value="ECO:0007669"/>
    <property type="project" value="InterPro"/>
</dbReference>
<feature type="transmembrane region" description="Helical" evidence="2">
    <location>
        <begin position="129"/>
        <end position="147"/>
    </location>
</feature>
<dbReference type="KEGG" id="soy:115883969"/>
<evidence type="ECO:0000259" key="3">
    <source>
        <dbReference type="PROSITE" id="PS50850"/>
    </source>
</evidence>
<dbReference type="PANTHER" id="PTHR24002">
    <property type="entry name" value="SOLUTE CARRIER FAMILY 22 MEMBER 18"/>
    <property type="match status" value="1"/>
</dbReference>
<feature type="transmembrane region" description="Helical" evidence="2">
    <location>
        <begin position="7"/>
        <end position="29"/>
    </location>
</feature>
<feature type="transmembrane region" description="Helical" evidence="2">
    <location>
        <begin position="35"/>
        <end position="54"/>
    </location>
</feature>
<feature type="transmembrane region" description="Helical" evidence="2">
    <location>
        <begin position="217"/>
        <end position="240"/>
    </location>
</feature>
<dbReference type="InParanoid" id="A0A6J2Y370"/>